<evidence type="ECO:0000256" key="1">
    <source>
        <dbReference type="SAM" id="MobiDB-lite"/>
    </source>
</evidence>
<dbReference type="Proteomes" id="UP000589716">
    <property type="component" value="Unassembled WGS sequence"/>
</dbReference>
<feature type="region of interest" description="Disordered" evidence="1">
    <location>
        <begin position="101"/>
        <end position="139"/>
    </location>
</feature>
<keyword evidence="3" id="KW-1185">Reference proteome</keyword>
<gene>
    <name evidence="2" type="ORF">H0I39_09240</name>
</gene>
<sequence length="201" mass="21968">MPAAIPVVLDHKTFTSQNKARLHFSEMLHRYKVGETVSDVDRQELQSLLKHHPLHDATAAIDHIAVAKSGFGRECFMAVRPDCTTQRLSYVGCIRHSAQPEIEEEPHQPAPQQAAQGKELSPTPQRKAGKNKPRESNDCAHAGIEGARSLGAGCLDSLGALLKQLGAKPGSITEVRFRWGSRTIQLSDYLPLVDDGVVALH</sequence>
<reference evidence="2 3" key="1">
    <citation type="submission" date="2020-07" db="EMBL/GenBank/DDBJ databases">
        <authorList>
            <person name="Maaloum M."/>
        </authorList>
    </citation>
    <scope>NUCLEOTIDE SEQUENCE [LARGE SCALE GENOMIC DNA]</scope>
    <source>
        <strain evidence="2 3">GCS-AN-3</strain>
    </source>
</reference>
<organism evidence="2 3">
    <name type="scientific">Ottowia beijingensis</name>
    <dbReference type="NCBI Taxonomy" id="1207057"/>
    <lineage>
        <taxon>Bacteria</taxon>
        <taxon>Pseudomonadati</taxon>
        <taxon>Pseudomonadota</taxon>
        <taxon>Betaproteobacteria</taxon>
        <taxon>Burkholderiales</taxon>
        <taxon>Comamonadaceae</taxon>
        <taxon>Ottowia</taxon>
    </lineage>
</organism>
<dbReference type="Gene3D" id="3.10.450.40">
    <property type="match status" value="1"/>
</dbReference>
<dbReference type="Pfam" id="PF11523">
    <property type="entry name" value="DUF3223"/>
    <property type="match status" value="1"/>
</dbReference>
<protein>
    <submittedName>
        <fullName evidence="2">DUF3223 domain-containing protein</fullName>
    </submittedName>
</protein>
<dbReference type="RefSeq" id="WP_180550293.1">
    <property type="nucleotide sequence ID" value="NZ_JACCKX010000001.1"/>
</dbReference>
<dbReference type="EMBL" id="JACCKX010000001">
    <property type="protein sequence ID" value="NZA01894.1"/>
    <property type="molecule type" value="Genomic_DNA"/>
</dbReference>
<name>A0A853IV18_9BURK</name>
<dbReference type="AlphaFoldDB" id="A0A853IV18"/>
<evidence type="ECO:0000313" key="3">
    <source>
        <dbReference type="Proteomes" id="UP000589716"/>
    </source>
</evidence>
<evidence type="ECO:0000313" key="2">
    <source>
        <dbReference type="EMBL" id="NZA01894.1"/>
    </source>
</evidence>
<comment type="caution">
    <text evidence="2">The sequence shown here is derived from an EMBL/GenBank/DDBJ whole genome shotgun (WGS) entry which is preliminary data.</text>
</comment>
<proteinExistence type="predicted"/>
<accession>A0A853IV18</accession>